<name>A0A3R9FM03_9VIBR</name>
<keyword evidence="1" id="KW-1133">Transmembrane helix</keyword>
<dbReference type="OrthoDB" id="5887156at2"/>
<proteinExistence type="predicted"/>
<protein>
    <submittedName>
        <fullName evidence="2">Uncharacterized protein</fullName>
    </submittedName>
</protein>
<keyword evidence="1" id="KW-0812">Transmembrane</keyword>
<organism evidence="2 3">
    <name type="scientific">Vibrio pectenicida</name>
    <dbReference type="NCBI Taxonomy" id="62763"/>
    <lineage>
        <taxon>Bacteria</taxon>
        <taxon>Pseudomonadati</taxon>
        <taxon>Pseudomonadota</taxon>
        <taxon>Gammaproteobacteria</taxon>
        <taxon>Vibrionales</taxon>
        <taxon>Vibrionaceae</taxon>
        <taxon>Vibrio</taxon>
    </lineage>
</organism>
<dbReference type="EMBL" id="RSFA01000129">
    <property type="protein sequence ID" value="RSD29504.1"/>
    <property type="molecule type" value="Genomic_DNA"/>
</dbReference>
<feature type="transmembrane region" description="Helical" evidence="1">
    <location>
        <begin position="17"/>
        <end position="37"/>
    </location>
</feature>
<keyword evidence="3" id="KW-1185">Reference proteome</keyword>
<accession>A0A3R9FM03</accession>
<evidence type="ECO:0000313" key="3">
    <source>
        <dbReference type="Proteomes" id="UP000269041"/>
    </source>
</evidence>
<gene>
    <name evidence="2" type="ORF">EJA03_18345</name>
</gene>
<evidence type="ECO:0000313" key="2">
    <source>
        <dbReference type="EMBL" id="RSD29504.1"/>
    </source>
</evidence>
<dbReference type="AlphaFoldDB" id="A0A3R9FM03"/>
<comment type="caution">
    <text evidence="2">The sequence shown here is derived from an EMBL/GenBank/DDBJ whole genome shotgun (WGS) entry which is preliminary data.</text>
</comment>
<reference evidence="2 3" key="1">
    <citation type="submission" date="2018-12" db="EMBL/GenBank/DDBJ databases">
        <title>Genomic taxonomy of the Vibrionaceae family.</title>
        <authorList>
            <person name="Gomez-Gil B."/>
            <person name="Enciso-Ibarra K."/>
        </authorList>
    </citation>
    <scope>NUCLEOTIDE SEQUENCE [LARGE SCALE GENOMIC DNA]</scope>
    <source>
        <strain evidence="2 3">CAIM 594</strain>
    </source>
</reference>
<dbReference type="Proteomes" id="UP000269041">
    <property type="component" value="Unassembled WGS sequence"/>
</dbReference>
<dbReference type="RefSeq" id="WP_125323189.1">
    <property type="nucleotide sequence ID" value="NZ_AP024889.1"/>
</dbReference>
<sequence length="64" mass="7661">MEIEIYLPCDPEWFCDALLVLFAALFLMGLIGFAFIVRNEYLKIQRSSQVRKRRKTPLQQRKKQ</sequence>
<evidence type="ECO:0000256" key="1">
    <source>
        <dbReference type="SAM" id="Phobius"/>
    </source>
</evidence>
<keyword evidence="1" id="KW-0472">Membrane</keyword>